<name>A0A8T2SJH1_CERRI</name>
<protein>
    <submittedName>
        <fullName evidence="1">Uncharacterized protein</fullName>
    </submittedName>
</protein>
<reference evidence="1" key="1">
    <citation type="submission" date="2021-08" db="EMBL/GenBank/DDBJ databases">
        <title>WGS assembly of Ceratopteris richardii.</title>
        <authorList>
            <person name="Marchant D.B."/>
            <person name="Chen G."/>
            <person name="Jenkins J."/>
            <person name="Shu S."/>
            <person name="Leebens-Mack J."/>
            <person name="Grimwood J."/>
            <person name="Schmutz J."/>
            <person name="Soltis P."/>
            <person name="Soltis D."/>
            <person name="Chen Z.-H."/>
        </authorList>
    </citation>
    <scope>NUCLEOTIDE SEQUENCE</scope>
    <source>
        <strain evidence="1">Whitten #5841</strain>
        <tissue evidence="1">Leaf</tissue>
    </source>
</reference>
<dbReference type="Proteomes" id="UP000825935">
    <property type="component" value="Chromosome 19"/>
</dbReference>
<evidence type="ECO:0000313" key="2">
    <source>
        <dbReference type="Proteomes" id="UP000825935"/>
    </source>
</evidence>
<sequence length="130" mass="15158">MLFYLEPQCRGVHGKNALCTWTQYQVRVTFRDLFCYSLLTSKGKHSWTQAHLQSSFINLQPPFANLFEEVPLRLLYTHSGLFVLHYVFLCAAEIQELAWVPWLECEPSIHAARVQSPLHVHAEWSQETLL</sequence>
<evidence type="ECO:0000313" key="1">
    <source>
        <dbReference type="EMBL" id="KAH7351989.1"/>
    </source>
</evidence>
<gene>
    <name evidence="1" type="ORF">KP509_19G024000</name>
</gene>
<comment type="caution">
    <text evidence="1">The sequence shown here is derived from an EMBL/GenBank/DDBJ whole genome shotgun (WGS) entry which is preliminary data.</text>
</comment>
<dbReference type="AlphaFoldDB" id="A0A8T2SJH1"/>
<organism evidence="1 2">
    <name type="scientific">Ceratopteris richardii</name>
    <name type="common">Triangle waterfern</name>
    <dbReference type="NCBI Taxonomy" id="49495"/>
    <lineage>
        <taxon>Eukaryota</taxon>
        <taxon>Viridiplantae</taxon>
        <taxon>Streptophyta</taxon>
        <taxon>Embryophyta</taxon>
        <taxon>Tracheophyta</taxon>
        <taxon>Polypodiopsida</taxon>
        <taxon>Polypodiidae</taxon>
        <taxon>Polypodiales</taxon>
        <taxon>Pteridineae</taxon>
        <taxon>Pteridaceae</taxon>
        <taxon>Parkerioideae</taxon>
        <taxon>Ceratopteris</taxon>
    </lineage>
</organism>
<dbReference type="EMBL" id="CM035424">
    <property type="protein sequence ID" value="KAH7351989.1"/>
    <property type="molecule type" value="Genomic_DNA"/>
</dbReference>
<proteinExistence type="predicted"/>
<accession>A0A8T2SJH1</accession>
<keyword evidence="2" id="KW-1185">Reference proteome</keyword>